<organism evidence="12">
    <name type="scientific">Tinda javana</name>
    <dbReference type="NCBI Taxonomy" id="931524"/>
    <lineage>
        <taxon>Eukaryota</taxon>
        <taxon>Metazoa</taxon>
        <taxon>Ecdysozoa</taxon>
        <taxon>Arthropoda</taxon>
        <taxon>Hexapoda</taxon>
        <taxon>Insecta</taxon>
        <taxon>Pterygota</taxon>
        <taxon>Neoptera</taxon>
        <taxon>Endopterygota</taxon>
        <taxon>Diptera</taxon>
        <taxon>Brachycera</taxon>
        <taxon>Stratiomyomorpha</taxon>
        <taxon>Stratiomyidae</taxon>
        <taxon>Tinda</taxon>
    </lineage>
</organism>
<comment type="subcellular location">
    <subcellularLocation>
        <location evidence="1">Membrane</location>
        <topology evidence="1">Multi-pass membrane protein</topology>
    </subcellularLocation>
</comment>
<comment type="similarity">
    <text evidence="2">Belongs to the complex I subunit 4L family.</text>
</comment>
<keyword evidence="12" id="KW-0496">Mitochondrion</keyword>
<evidence type="ECO:0000256" key="1">
    <source>
        <dbReference type="ARBA" id="ARBA00004141"/>
    </source>
</evidence>
<keyword evidence="4 11" id="KW-0812">Transmembrane</keyword>
<dbReference type="InterPro" id="IPR039428">
    <property type="entry name" value="NUOK/Mnh_C1-like"/>
</dbReference>
<keyword evidence="6 11" id="KW-1133">Transmembrane helix</keyword>
<evidence type="ECO:0000256" key="9">
    <source>
        <dbReference type="ARBA" id="ARBA00031586"/>
    </source>
</evidence>
<gene>
    <name evidence="12" type="primary">ND4L</name>
</gene>
<evidence type="ECO:0000256" key="7">
    <source>
        <dbReference type="ARBA" id="ARBA00023027"/>
    </source>
</evidence>
<keyword evidence="8 11" id="KW-0472">Membrane</keyword>
<protein>
    <recommendedName>
        <fullName evidence="3">NADH-ubiquinone oxidoreductase chain 4L</fullName>
    </recommendedName>
    <alternativeName>
        <fullName evidence="9">NADH dehydrogenase subunit 4L</fullName>
    </alternativeName>
</protein>
<accession>A0A7S8FJ81</accession>
<sequence>MNLLNCSFIIIFNSGNSFCFESKTFIINIIKIGIYCIKFILMVFIFLNYFYNEMYFSMMFLTFSVCEGTLGLSLLVSMIRSHGNDYFNSFSILQC</sequence>
<reference evidence="12" key="1">
    <citation type="submission" date="2020-10" db="EMBL/GenBank/DDBJ databases">
        <title>Mitochondrial genome of Tinda javana and its phylogeny inference.</title>
        <authorList>
            <person name="Yang Z."/>
            <person name="Hu K."/>
        </authorList>
    </citation>
    <scope>NUCLEOTIDE SEQUENCE</scope>
</reference>
<feature type="transmembrane region" description="Helical" evidence="11">
    <location>
        <begin position="57"/>
        <end position="79"/>
    </location>
</feature>
<dbReference type="Gene3D" id="1.10.287.3510">
    <property type="match status" value="1"/>
</dbReference>
<dbReference type="GO" id="GO:0008137">
    <property type="term" value="F:NADH dehydrogenase (ubiquinone) activity"/>
    <property type="evidence" value="ECO:0007669"/>
    <property type="project" value="UniProtKB-EC"/>
</dbReference>
<comment type="catalytic activity">
    <reaction evidence="10">
        <text>a ubiquinone + NADH + 5 H(+)(in) = a ubiquinol + NAD(+) + 4 H(+)(out)</text>
        <dbReference type="Rhea" id="RHEA:29091"/>
        <dbReference type="Rhea" id="RHEA-COMP:9565"/>
        <dbReference type="Rhea" id="RHEA-COMP:9566"/>
        <dbReference type="ChEBI" id="CHEBI:15378"/>
        <dbReference type="ChEBI" id="CHEBI:16389"/>
        <dbReference type="ChEBI" id="CHEBI:17976"/>
        <dbReference type="ChEBI" id="CHEBI:57540"/>
        <dbReference type="ChEBI" id="CHEBI:57945"/>
        <dbReference type="EC" id="7.1.1.2"/>
    </reaction>
</comment>
<evidence type="ECO:0000256" key="8">
    <source>
        <dbReference type="ARBA" id="ARBA00023136"/>
    </source>
</evidence>
<proteinExistence type="inferred from homology"/>
<keyword evidence="5" id="KW-1278">Translocase</keyword>
<feature type="transmembrane region" description="Helical" evidence="11">
    <location>
        <begin position="32"/>
        <end position="51"/>
    </location>
</feature>
<dbReference type="EMBL" id="MW115422">
    <property type="protein sequence ID" value="QPD06990.1"/>
    <property type="molecule type" value="Genomic_DNA"/>
</dbReference>
<dbReference type="GeneID" id="63651614"/>
<evidence type="ECO:0000256" key="6">
    <source>
        <dbReference type="ARBA" id="ARBA00022989"/>
    </source>
</evidence>
<dbReference type="RefSeq" id="YP_010043669.1">
    <property type="nucleotide sequence ID" value="NC_054251.1"/>
</dbReference>
<dbReference type="GO" id="GO:0016020">
    <property type="term" value="C:membrane"/>
    <property type="evidence" value="ECO:0007669"/>
    <property type="project" value="UniProtKB-SubCell"/>
</dbReference>
<evidence type="ECO:0000256" key="3">
    <source>
        <dbReference type="ARBA" id="ARBA00016612"/>
    </source>
</evidence>
<evidence type="ECO:0000313" key="12">
    <source>
        <dbReference type="EMBL" id="QPD06990.1"/>
    </source>
</evidence>
<evidence type="ECO:0000256" key="2">
    <source>
        <dbReference type="ARBA" id="ARBA00010519"/>
    </source>
</evidence>
<geneLocation type="mitochondrion" evidence="12"/>
<keyword evidence="7" id="KW-0520">NAD</keyword>
<dbReference type="AlphaFoldDB" id="A0A7S8FJ81"/>
<dbReference type="CTD" id="4539"/>
<name>A0A7S8FJ81_9DIPT</name>
<evidence type="ECO:0000256" key="4">
    <source>
        <dbReference type="ARBA" id="ARBA00022692"/>
    </source>
</evidence>
<evidence type="ECO:0000256" key="11">
    <source>
        <dbReference type="SAM" id="Phobius"/>
    </source>
</evidence>
<evidence type="ECO:0000256" key="5">
    <source>
        <dbReference type="ARBA" id="ARBA00022967"/>
    </source>
</evidence>
<evidence type="ECO:0000256" key="10">
    <source>
        <dbReference type="ARBA" id="ARBA00049551"/>
    </source>
</evidence>
<dbReference type="Pfam" id="PF00420">
    <property type="entry name" value="Oxidored_q2"/>
    <property type="match status" value="1"/>
</dbReference>